<evidence type="ECO:0000256" key="8">
    <source>
        <dbReference type="RuleBase" id="RU362010"/>
    </source>
</evidence>
<dbReference type="AlphaFoldDB" id="A0A5B9QRN9"/>
<dbReference type="InterPro" id="IPR045863">
    <property type="entry name" value="CorA_TM1_TM2"/>
</dbReference>
<keyword evidence="4 8" id="KW-1003">Cell membrane</keyword>
<dbReference type="SUPFAM" id="SSF144083">
    <property type="entry name" value="Magnesium transport protein CorA, transmembrane region"/>
    <property type="match status" value="1"/>
</dbReference>
<feature type="transmembrane region" description="Helical" evidence="8">
    <location>
        <begin position="326"/>
        <end position="347"/>
    </location>
</feature>
<keyword evidence="10" id="KW-1185">Reference proteome</keyword>
<dbReference type="InterPro" id="IPR045861">
    <property type="entry name" value="CorA_cytoplasmic_dom"/>
</dbReference>
<keyword evidence="8" id="KW-0460">Magnesium</keyword>
<evidence type="ECO:0000313" key="10">
    <source>
        <dbReference type="Proteomes" id="UP000323917"/>
    </source>
</evidence>
<name>A0A5B9QRN9_9BACT</name>
<dbReference type="FunFam" id="1.20.58.340:FF:000012">
    <property type="entry name" value="Magnesium transport protein CorA"/>
    <property type="match status" value="1"/>
</dbReference>
<evidence type="ECO:0000256" key="5">
    <source>
        <dbReference type="ARBA" id="ARBA00022692"/>
    </source>
</evidence>
<keyword evidence="3 8" id="KW-0813">Transport</keyword>
<dbReference type="InterPro" id="IPR002523">
    <property type="entry name" value="MgTranspt_CorA/ZnTranspt_ZntB"/>
</dbReference>
<dbReference type="EMBL" id="CP042913">
    <property type="protein sequence ID" value="QEG36791.1"/>
    <property type="molecule type" value="Genomic_DNA"/>
</dbReference>
<dbReference type="GO" id="GO:0015095">
    <property type="term" value="F:magnesium ion transmembrane transporter activity"/>
    <property type="evidence" value="ECO:0007669"/>
    <property type="project" value="UniProtKB-UniRule"/>
</dbReference>
<organism evidence="9 10">
    <name type="scientific">Bythopirellula goksoeyrii</name>
    <dbReference type="NCBI Taxonomy" id="1400387"/>
    <lineage>
        <taxon>Bacteria</taxon>
        <taxon>Pseudomonadati</taxon>
        <taxon>Planctomycetota</taxon>
        <taxon>Planctomycetia</taxon>
        <taxon>Pirellulales</taxon>
        <taxon>Lacipirellulaceae</taxon>
        <taxon>Bythopirellula</taxon>
    </lineage>
</organism>
<dbReference type="SUPFAM" id="SSF143865">
    <property type="entry name" value="CorA soluble domain-like"/>
    <property type="match status" value="1"/>
</dbReference>
<reference evidence="9 10" key="1">
    <citation type="submission" date="2019-08" db="EMBL/GenBank/DDBJ databases">
        <title>Deep-cultivation of Planctomycetes and their phenomic and genomic characterization uncovers novel biology.</title>
        <authorList>
            <person name="Wiegand S."/>
            <person name="Jogler M."/>
            <person name="Boedeker C."/>
            <person name="Pinto D."/>
            <person name="Vollmers J."/>
            <person name="Rivas-Marin E."/>
            <person name="Kohn T."/>
            <person name="Peeters S.H."/>
            <person name="Heuer A."/>
            <person name="Rast P."/>
            <person name="Oberbeckmann S."/>
            <person name="Bunk B."/>
            <person name="Jeske O."/>
            <person name="Meyerdierks A."/>
            <person name="Storesund J.E."/>
            <person name="Kallscheuer N."/>
            <person name="Luecker S."/>
            <person name="Lage O.M."/>
            <person name="Pohl T."/>
            <person name="Merkel B.J."/>
            <person name="Hornburger P."/>
            <person name="Mueller R.-W."/>
            <person name="Bruemmer F."/>
            <person name="Labrenz M."/>
            <person name="Spormann A.M."/>
            <person name="Op den Camp H."/>
            <person name="Overmann J."/>
            <person name="Amann R."/>
            <person name="Jetten M.S.M."/>
            <person name="Mascher T."/>
            <person name="Medema M.H."/>
            <person name="Devos D.P."/>
            <person name="Kaster A.-K."/>
            <person name="Ovreas L."/>
            <person name="Rohde M."/>
            <person name="Galperin M.Y."/>
            <person name="Jogler C."/>
        </authorList>
    </citation>
    <scope>NUCLEOTIDE SEQUENCE [LARGE SCALE GENOMIC DNA]</scope>
    <source>
        <strain evidence="9 10">Pr1d</strain>
    </source>
</reference>
<accession>A0A5B9QRN9</accession>
<dbReference type="KEGG" id="bgok:Pr1d_41270"/>
<dbReference type="Gene3D" id="1.20.58.340">
    <property type="entry name" value="Magnesium transport protein CorA, transmembrane region"/>
    <property type="match status" value="2"/>
</dbReference>
<dbReference type="Proteomes" id="UP000323917">
    <property type="component" value="Chromosome"/>
</dbReference>
<comment type="subcellular location">
    <subcellularLocation>
        <location evidence="1">Cell membrane</location>
        <topology evidence="1">Multi-pass membrane protein</topology>
    </subcellularLocation>
    <subcellularLocation>
        <location evidence="8">Membrane</location>
        <topology evidence="8">Multi-pass membrane protein</topology>
    </subcellularLocation>
</comment>
<evidence type="ECO:0000313" key="9">
    <source>
        <dbReference type="EMBL" id="QEG36791.1"/>
    </source>
</evidence>
<evidence type="ECO:0000256" key="2">
    <source>
        <dbReference type="ARBA" id="ARBA00009765"/>
    </source>
</evidence>
<dbReference type="Pfam" id="PF01544">
    <property type="entry name" value="CorA"/>
    <property type="match status" value="1"/>
</dbReference>
<evidence type="ECO:0000256" key="3">
    <source>
        <dbReference type="ARBA" id="ARBA00022448"/>
    </source>
</evidence>
<evidence type="ECO:0000256" key="6">
    <source>
        <dbReference type="ARBA" id="ARBA00022989"/>
    </source>
</evidence>
<proteinExistence type="inferred from homology"/>
<keyword evidence="7 8" id="KW-0472">Membrane</keyword>
<dbReference type="GO" id="GO:0000287">
    <property type="term" value="F:magnesium ion binding"/>
    <property type="evidence" value="ECO:0007669"/>
    <property type="project" value="TreeGrafter"/>
</dbReference>
<comment type="similarity">
    <text evidence="2 8">Belongs to the CorA metal ion transporter (MIT) (TC 1.A.35) family.</text>
</comment>
<feature type="transmembrane region" description="Helical" evidence="8">
    <location>
        <begin position="294"/>
        <end position="314"/>
    </location>
</feature>
<dbReference type="PANTHER" id="PTHR46494">
    <property type="entry name" value="CORA FAMILY METAL ION TRANSPORTER (EUROFUNG)"/>
    <property type="match status" value="1"/>
</dbReference>
<dbReference type="Gene3D" id="3.30.460.20">
    <property type="entry name" value="CorA soluble domain-like"/>
    <property type="match status" value="1"/>
</dbReference>
<dbReference type="NCBIfam" id="TIGR00383">
    <property type="entry name" value="corA"/>
    <property type="match status" value="1"/>
</dbReference>
<sequence>MFSAIFDKRHPQSGARPGTLVIPKEAPTPRIYMIRYRAEDVTESDVSEVDELKAAFDEEAVTWIDIQGYGDKALIQSIGDLFKLHPLLLEDVVNIPQRPKTEAYGDQLLTVVRMVRVDGPGEIDMEQVSIVLSKNYVLTFQERYGDVLDPVRRRIRSGKGVIRQHRADFLAYAIADTIIDGYYPVLESIGEHLEELEDVVVTDPTPDLLIELNQIKNRLINLRRGIWPQREAVNTMVRGDHPAISSEVQIYLRDTYDHCVQTSEVAEMYREMVTGLMNTYLSSIANRTNEVMKVLTIMASIFIPLTFLAGIYGMNFEHMPELHVKWAYPAVWITMLGTAAGMLIYFWRKGWISFGGASTTSRKQREEG</sequence>
<keyword evidence="6 8" id="KW-1133">Transmembrane helix</keyword>
<keyword evidence="8" id="KW-0406">Ion transport</keyword>
<evidence type="ECO:0000256" key="4">
    <source>
        <dbReference type="ARBA" id="ARBA00022475"/>
    </source>
</evidence>
<keyword evidence="5 8" id="KW-0812">Transmembrane</keyword>
<comment type="function">
    <text evidence="8">Mediates influx of magnesium ions.</text>
</comment>
<evidence type="ECO:0000256" key="1">
    <source>
        <dbReference type="ARBA" id="ARBA00004651"/>
    </source>
</evidence>
<dbReference type="PANTHER" id="PTHR46494:SF1">
    <property type="entry name" value="CORA FAMILY METAL ION TRANSPORTER (EUROFUNG)"/>
    <property type="match status" value="1"/>
</dbReference>
<dbReference type="InterPro" id="IPR004488">
    <property type="entry name" value="Mg/Co-transport_prot_CorA"/>
</dbReference>
<dbReference type="GO" id="GO:0050897">
    <property type="term" value="F:cobalt ion binding"/>
    <property type="evidence" value="ECO:0007669"/>
    <property type="project" value="TreeGrafter"/>
</dbReference>
<dbReference type="CDD" id="cd12828">
    <property type="entry name" value="TmCorA-like_1"/>
    <property type="match status" value="1"/>
</dbReference>
<gene>
    <name evidence="9" type="primary">corA_2</name>
    <name evidence="8" type="synonym">corA</name>
    <name evidence="9" type="ORF">Pr1d_41270</name>
</gene>
<protein>
    <recommendedName>
        <fullName evidence="8">Magnesium transport protein CorA</fullName>
    </recommendedName>
</protein>
<dbReference type="GO" id="GO:0005886">
    <property type="term" value="C:plasma membrane"/>
    <property type="evidence" value="ECO:0007669"/>
    <property type="project" value="UniProtKB-SubCell"/>
</dbReference>
<evidence type="ECO:0000256" key="7">
    <source>
        <dbReference type="ARBA" id="ARBA00023136"/>
    </source>
</evidence>
<dbReference type="GO" id="GO:0015087">
    <property type="term" value="F:cobalt ion transmembrane transporter activity"/>
    <property type="evidence" value="ECO:0007669"/>
    <property type="project" value="UniProtKB-UniRule"/>
</dbReference>